<protein>
    <submittedName>
        <fullName evidence="1">Uncharacterized protein</fullName>
    </submittedName>
</protein>
<organism evidence="1">
    <name type="scientific">Oikopleura dioica</name>
    <name type="common">Tunicate</name>
    <dbReference type="NCBI Taxonomy" id="34765"/>
    <lineage>
        <taxon>Eukaryota</taxon>
        <taxon>Metazoa</taxon>
        <taxon>Chordata</taxon>
        <taxon>Tunicata</taxon>
        <taxon>Appendicularia</taxon>
        <taxon>Copelata</taxon>
        <taxon>Oikopleuridae</taxon>
        <taxon>Oikopleura</taxon>
    </lineage>
</organism>
<dbReference type="EMBL" id="FN656044">
    <property type="protein sequence ID" value="CBY40676.1"/>
    <property type="molecule type" value="Genomic_DNA"/>
</dbReference>
<accession>E4YYZ8</accession>
<gene>
    <name evidence="1" type="ORF">GSOID_T00022700001</name>
</gene>
<evidence type="ECO:0000313" key="1">
    <source>
        <dbReference type="EMBL" id="CBY40676.1"/>
    </source>
</evidence>
<dbReference type="AlphaFoldDB" id="E4YYZ8"/>
<reference evidence="1" key="1">
    <citation type="journal article" date="2010" name="Science">
        <title>Plasticity of animal genome architecture unmasked by rapid evolution of a pelagic tunicate.</title>
        <authorList>
            <person name="Denoeud F."/>
            <person name="Henriet S."/>
            <person name="Mungpakdee S."/>
            <person name="Aury J.M."/>
            <person name="Da Silva C."/>
            <person name="Brinkmann H."/>
            <person name="Mikhaleva J."/>
            <person name="Olsen L.C."/>
            <person name="Jubin C."/>
            <person name="Canestro C."/>
            <person name="Bouquet J.M."/>
            <person name="Danks G."/>
            <person name="Poulain J."/>
            <person name="Campsteijn C."/>
            <person name="Adamski M."/>
            <person name="Cross I."/>
            <person name="Yadetie F."/>
            <person name="Muffato M."/>
            <person name="Louis A."/>
            <person name="Butcher S."/>
            <person name="Tsagkogeorga G."/>
            <person name="Konrad A."/>
            <person name="Singh S."/>
            <person name="Jensen M.F."/>
            <person name="Cong E.H."/>
            <person name="Eikeseth-Otteraa H."/>
            <person name="Noel B."/>
            <person name="Anthouard V."/>
            <person name="Porcel B.M."/>
            <person name="Kachouri-Lafond R."/>
            <person name="Nishino A."/>
            <person name="Ugolini M."/>
            <person name="Chourrout P."/>
            <person name="Nishida H."/>
            <person name="Aasland R."/>
            <person name="Huzurbazar S."/>
            <person name="Westhof E."/>
            <person name="Delsuc F."/>
            <person name="Lehrach H."/>
            <person name="Reinhardt R."/>
            <person name="Weissenbach J."/>
            <person name="Roy S.W."/>
            <person name="Artiguenave F."/>
            <person name="Postlethwait J.H."/>
            <person name="Manak J.R."/>
            <person name="Thompson E.M."/>
            <person name="Jaillon O."/>
            <person name="Du Pasquier L."/>
            <person name="Boudinot P."/>
            <person name="Liberles D.A."/>
            <person name="Volff J.N."/>
            <person name="Philippe H."/>
            <person name="Lenhard B."/>
            <person name="Roest Crollius H."/>
            <person name="Wincker P."/>
            <person name="Chourrout D."/>
        </authorList>
    </citation>
    <scope>NUCLEOTIDE SEQUENCE [LARGE SCALE GENOMIC DNA]</scope>
</reference>
<sequence length="65" mass="7748">MVVLARVFFDLYISRVRDLARDSQQVILRSSWVRKTIINQEFEKRDKTAINLTKKKCRSTPQNVH</sequence>
<dbReference type="Proteomes" id="UP000011014">
    <property type="component" value="Unassembled WGS sequence"/>
</dbReference>
<proteinExistence type="predicted"/>
<name>E4YYZ8_OIKDI</name>